<organism evidence="7">
    <name type="scientific">uncultured myxobacterium HF0010_08B07</name>
    <dbReference type="NCBI Taxonomy" id="723553"/>
    <lineage>
        <taxon>Bacteria</taxon>
        <taxon>Pseudomonadati</taxon>
        <taxon>Myxococcota</taxon>
        <taxon>Myxococcia</taxon>
        <taxon>Myxococcales</taxon>
        <taxon>environmental samples</taxon>
    </lineage>
</organism>
<evidence type="ECO:0000256" key="1">
    <source>
        <dbReference type="ARBA" id="ARBA00010396"/>
    </source>
</evidence>
<feature type="binding site" evidence="6">
    <location>
        <begin position="20"/>
        <end position="22"/>
    </location>
    <ligand>
        <name>S-adenosyl-L-methionine</name>
        <dbReference type="ChEBI" id="CHEBI:59789"/>
    </ligand>
</feature>
<dbReference type="SUPFAM" id="SSF81799">
    <property type="entry name" value="Putative methyltransferase TM0872, insert domain"/>
    <property type="match status" value="1"/>
</dbReference>
<dbReference type="NCBIfam" id="TIGR00006">
    <property type="entry name" value="16S rRNA (cytosine(1402)-N(4))-methyltransferase RsmH"/>
    <property type="match status" value="1"/>
</dbReference>
<evidence type="ECO:0000256" key="4">
    <source>
        <dbReference type="ARBA" id="ARBA00022679"/>
    </source>
</evidence>
<name>E7C1D8_9BACT</name>
<reference evidence="7" key="1">
    <citation type="submission" date="2010-01" db="EMBL/GenBank/DDBJ databases">
        <title>Genome fragments of uncultured bacteria from the North Pacific subtropical Gyre.</title>
        <authorList>
            <person name="Pham V.D."/>
            <person name="Delong E.F."/>
        </authorList>
    </citation>
    <scope>NUCLEOTIDE SEQUENCE</scope>
</reference>
<gene>
    <name evidence="6" type="primary">rsmH</name>
</gene>
<comment type="subcellular location">
    <subcellularLocation>
        <location evidence="6">Cytoplasm</location>
    </subcellularLocation>
</comment>
<feature type="binding site" evidence="6">
    <location>
        <position position="64"/>
    </location>
    <ligand>
        <name>S-adenosyl-L-methionine</name>
        <dbReference type="ChEBI" id="CHEBI:59789"/>
    </ligand>
</feature>
<accession>E7C1D8</accession>
<dbReference type="Pfam" id="PF01795">
    <property type="entry name" value="Methyltransf_5"/>
    <property type="match status" value="1"/>
</dbReference>
<comment type="function">
    <text evidence="6">Specifically methylates the N4 position of cytidine in position 1402 (C1402) of 16S rRNA.</text>
</comment>
<dbReference type="HAMAP" id="MF_01007">
    <property type="entry name" value="16SrRNA_methyltr_H"/>
    <property type="match status" value="1"/>
</dbReference>
<dbReference type="PANTHER" id="PTHR11265:SF0">
    <property type="entry name" value="12S RRNA N4-METHYLCYTIDINE METHYLTRANSFERASE"/>
    <property type="match status" value="1"/>
</dbReference>
<dbReference type="PIRSF" id="PIRSF004486">
    <property type="entry name" value="MraW"/>
    <property type="match status" value="1"/>
</dbReference>
<dbReference type="PANTHER" id="PTHR11265">
    <property type="entry name" value="S-ADENOSYL-METHYLTRANSFERASE MRAW"/>
    <property type="match status" value="1"/>
</dbReference>
<keyword evidence="5 6" id="KW-0949">S-adenosyl-L-methionine</keyword>
<evidence type="ECO:0000256" key="6">
    <source>
        <dbReference type="HAMAP-Rule" id="MF_01007"/>
    </source>
</evidence>
<dbReference type="GO" id="GO:0070475">
    <property type="term" value="P:rRNA base methylation"/>
    <property type="evidence" value="ECO:0007669"/>
    <property type="project" value="UniProtKB-UniRule"/>
</dbReference>
<comment type="similarity">
    <text evidence="1 6">Belongs to the methyltransferase superfamily. RsmH family.</text>
</comment>
<proteinExistence type="inferred from homology"/>
<evidence type="ECO:0000256" key="3">
    <source>
        <dbReference type="ARBA" id="ARBA00022603"/>
    </source>
</evidence>
<dbReference type="AlphaFoldDB" id="E7C1D8"/>
<keyword evidence="6" id="KW-0963">Cytoplasm</keyword>
<dbReference type="InterPro" id="IPR023397">
    <property type="entry name" value="SAM-dep_MeTrfase_MraW_recog"/>
</dbReference>
<dbReference type="EMBL" id="GU567949">
    <property type="protein sequence ID" value="ADI21262.1"/>
    <property type="molecule type" value="Genomic_DNA"/>
</dbReference>
<keyword evidence="4 6" id="KW-0808">Transferase</keyword>
<dbReference type="SUPFAM" id="SSF53335">
    <property type="entry name" value="S-adenosyl-L-methionine-dependent methyltransferases"/>
    <property type="match status" value="1"/>
</dbReference>
<dbReference type="InterPro" id="IPR029063">
    <property type="entry name" value="SAM-dependent_MTases_sf"/>
</dbReference>
<dbReference type="Gene3D" id="1.10.150.170">
    <property type="entry name" value="Putative methyltransferase TM0872, insert domain"/>
    <property type="match status" value="1"/>
</dbReference>
<dbReference type="InterPro" id="IPR002903">
    <property type="entry name" value="RsmH"/>
</dbReference>
<dbReference type="GO" id="GO:0005737">
    <property type="term" value="C:cytoplasm"/>
    <property type="evidence" value="ECO:0007669"/>
    <property type="project" value="UniProtKB-SubCell"/>
</dbReference>
<feature type="binding site" evidence="6">
    <location>
        <position position="82"/>
    </location>
    <ligand>
        <name>S-adenosyl-L-methionine</name>
        <dbReference type="ChEBI" id="CHEBI:59789"/>
    </ligand>
</feature>
<dbReference type="Gene3D" id="3.40.50.150">
    <property type="entry name" value="Vaccinia Virus protein VP39"/>
    <property type="match status" value="1"/>
</dbReference>
<keyword evidence="3 6" id="KW-0489">Methyltransferase</keyword>
<protein>
    <recommendedName>
        <fullName evidence="6">Ribosomal RNA small subunit methyltransferase H</fullName>
        <ecNumber evidence="6">2.1.1.199</ecNumber>
    </recommendedName>
    <alternativeName>
        <fullName evidence="6">16S rRNA m(4)C1402 methyltransferase</fullName>
    </alternativeName>
    <alternativeName>
        <fullName evidence="6">rRNA (cytosine-N(4)-)-methyltransferase RsmH</fullName>
    </alternativeName>
</protein>
<dbReference type="GO" id="GO:0071424">
    <property type="term" value="F:rRNA (cytosine-N4-)-methyltransferase activity"/>
    <property type="evidence" value="ECO:0007669"/>
    <property type="project" value="UniProtKB-UniRule"/>
</dbReference>
<evidence type="ECO:0000256" key="2">
    <source>
        <dbReference type="ARBA" id="ARBA00022552"/>
    </source>
</evidence>
<evidence type="ECO:0000313" key="7">
    <source>
        <dbReference type="EMBL" id="ADI21262.1"/>
    </source>
</evidence>
<dbReference type="EC" id="2.1.1.199" evidence="6"/>
<comment type="catalytic activity">
    <reaction evidence="6">
        <text>cytidine(1402) in 16S rRNA + S-adenosyl-L-methionine = N(4)-methylcytidine(1402) in 16S rRNA + S-adenosyl-L-homocysteine + H(+)</text>
        <dbReference type="Rhea" id="RHEA:42928"/>
        <dbReference type="Rhea" id="RHEA-COMP:10286"/>
        <dbReference type="Rhea" id="RHEA-COMP:10287"/>
        <dbReference type="ChEBI" id="CHEBI:15378"/>
        <dbReference type="ChEBI" id="CHEBI:57856"/>
        <dbReference type="ChEBI" id="CHEBI:59789"/>
        <dbReference type="ChEBI" id="CHEBI:74506"/>
        <dbReference type="ChEBI" id="CHEBI:82748"/>
        <dbReference type="EC" id="2.1.1.199"/>
    </reaction>
</comment>
<feature type="binding site" evidence="6">
    <location>
        <position position="89"/>
    </location>
    <ligand>
        <name>S-adenosyl-L-methionine</name>
        <dbReference type="ChEBI" id="CHEBI:59789"/>
    </ligand>
</feature>
<keyword evidence="2 6" id="KW-0698">rRNA processing</keyword>
<sequence>MKSLISDTNGLYLDCTFGRGGHTKKILDKLSSEGQLISFDLDDDAMKVAKNIDNKNFKFIKTNFSMIDDYVEDDSLSGVLIDCGVSSPQLDEPERGFSFQTKGPLDMRFNQEQKLTCKDIIENYSEKEIATILWKFGEEKESRRIAKLIVKQREQNVIDNTLVLAEIIKTAKTVKTKKHPATKSFQALRMAVNSEFENLTTCLDRIKDKLTKSGKLVIITFHSLEDRIAKQTFKPKINFHEKNLPLIYEDVSDKFKISKIIYPSQEEISMNPRARSAKMRIIEKL</sequence>
<feature type="binding site" evidence="6">
    <location>
        <position position="40"/>
    </location>
    <ligand>
        <name>S-adenosyl-L-methionine</name>
        <dbReference type="ChEBI" id="CHEBI:59789"/>
    </ligand>
</feature>
<evidence type="ECO:0000256" key="5">
    <source>
        <dbReference type="ARBA" id="ARBA00022691"/>
    </source>
</evidence>